<dbReference type="EMBL" id="CP039354">
    <property type="protein sequence ID" value="QCE12118.1"/>
    <property type="molecule type" value="Genomic_DNA"/>
</dbReference>
<reference evidence="3 4" key="1">
    <citation type="submission" date="2019-04" db="EMBL/GenBank/DDBJ databases">
        <title>An improved genome assembly and genetic linkage map for asparagus bean, Vigna unguiculata ssp. sesquipedialis.</title>
        <authorList>
            <person name="Xia Q."/>
            <person name="Zhang R."/>
            <person name="Dong Y."/>
        </authorList>
    </citation>
    <scope>NUCLEOTIDE SEQUENCE [LARGE SCALE GENOMIC DNA]</scope>
    <source>
        <tissue evidence="3">Leaf</tissue>
    </source>
</reference>
<keyword evidence="1" id="KW-1133">Transmembrane helix</keyword>
<feature type="transmembrane region" description="Helical" evidence="1">
    <location>
        <begin position="65"/>
        <end position="84"/>
    </location>
</feature>
<evidence type="ECO:0000313" key="3">
    <source>
        <dbReference type="EMBL" id="QCE12118.1"/>
    </source>
</evidence>
<feature type="transmembrane region" description="Helical" evidence="1">
    <location>
        <begin position="96"/>
        <end position="117"/>
    </location>
</feature>
<dbReference type="AlphaFoldDB" id="A0A4D6NFI5"/>
<keyword evidence="1" id="KW-0812">Transmembrane</keyword>
<organism evidence="3 4">
    <name type="scientific">Vigna unguiculata</name>
    <name type="common">Cowpea</name>
    <dbReference type="NCBI Taxonomy" id="3917"/>
    <lineage>
        <taxon>Eukaryota</taxon>
        <taxon>Viridiplantae</taxon>
        <taxon>Streptophyta</taxon>
        <taxon>Embryophyta</taxon>
        <taxon>Tracheophyta</taxon>
        <taxon>Spermatophyta</taxon>
        <taxon>Magnoliopsida</taxon>
        <taxon>eudicotyledons</taxon>
        <taxon>Gunneridae</taxon>
        <taxon>Pentapetalae</taxon>
        <taxon>rosids</taxon>
        <taxon>fabids</taxon>
        <taxon>Fabales</taxon>
        <taxon>Fabaceae</taxon>
        <taxon>Papilionoideae</taxon>
        <taxon>50 kb inversion clade</taxon>
        <taxon>NPAAA clade</taxon>
        <taxon>indigoferoid/millettioid clade</taxon>
        <taxon>Phaseoleae</taxon>
        <taxon>Vigna</taxon>
    </lineage>
</organism>
<evidence type="ECO:0000256" key="2">
    <source>
        <dbReference type="SAM" id="SignalP"/>
    </source>
</evidence>
<name>A0A4D6NFI5_VIGUN</name>
<evidence type="ECO:0000256" key="1">
    <source>
        <dbReference type="SAM" id="Phobius"/>
    </source>
</evidence>
<sequence length="276" mass="30344">MILTLFCIILLGFLDFSQKPPGGSLPPSDTLDVGFVLGFGMNRLAAMSICQAARHCSCFFLGLRFVQGSLGLLIVILCMMMLNWGSDGAVSFVAHMHRGVICGYAILGVMVIHVEFYERCLLLIWHLAALVGAPGDEGTREELLSRACLATGCGLPGDGHHNSGSVRGWCLAVWADFAWRRLGLRQAITLQIVHGWWLTCDDMSREVHIQLLSRGDTSEVGSYVPCSRLRDVACEEVRGWWITCVELQAGRFVEQDYERGGAEDDTGDAEDAQMTK</sequence>
<keyword evidence="1" id="KW-0472">Membrane</keyword>
<feature type="signal peptide" evidence="2">
    <location>
        <begin position="1"/>
        <end position="19"/>
    </location>
</feature>
<proteinExistence type="predicted"/>
<gene>
    <name evidence="3" type="ORF">DEO72_LG10g3359</name>
</gene>
<feature type="chain" id="PRO_5020038854" evidence="2">
    <location>
        <begin position="20"/>
        <end position="276"/>
    </location>
</feature>
<accession>A0A4D6NFI5</accession>
<protein>
    <submittedName>
        <fullName evidence="3">Uncharacterized protein</fullName>
    </submittedName>
</protein>
<keyword evidence="4" id="KW-1185">Reference proteome</keyword>
<evidence type="ECO:0000313" key="4">
    <source>
        <dbReference type="Proteomes" id="UP000501690"/>
    </source>
</evidence>
<keyword evidence="2" id="KW-0732">Signal</keyword>
<dbReference type="Proteomes" id="UP000501690">
    <property type="component" value="Linkage Group LG10"/>
</dbReference>